<dbReference type="InterPro" id="IPR002692">
    <property type="entry name" value="S45"/>
</dbReference>
<dbReference type="PANTHER" id="PTHR34218:SF3">
    <property type="entry name" value="ACYL-HOMOSERINE LACTONE ACYLASE PVDQ"/>
    <property type="match status" value="1"/>
</dbReference>
<protein>
    <recommendedName>
        <fullName evidence="4">Acylase</fullName>
    </recommendedName>
</protein>
<accession>A0A346FBB1</accession>
<sequence>MSTRGQERIAIPGGDGHFGVYNAIQSVRKGDHLEVVGGTSYIQLVTFPEEGPKARGLLAFSQSSDPRSPHYRDQTELFSRQQWQTLPFSDRQIDADPQLQRLSIRE</sequence>
<dbReference type="Gene3D" id="3.60.20.10">
    <property type="entry name" value="Glutamine Phosphoribosylpyrophosphate, subunit 1, domain 1"/>
    <property type="match status" value="1"/>
</dbReference>
<dbReference type="Gene3D" id="1.10.1400.10">
    <property type="match status" value="1"/>
</dbReference>
<reference evidence="2 3" key="1">
    <citation type="submission" date="2018-07" db="EMBL/GenBank/DDBJ databases">
        <title>Complete Genome Sequence of the Pseudomonas phage YMC12/01/R24_PAE_BP.</title>
        <authorList>
            <person name="Jeon J."/>
            <person name="Yong D."/>
        </authorList>
    </citation>
    <scope>NUCLEOTIDE SEQUENCE [LARGE SCALE GENOMIC DNA]</scope>
</reference>
<dbReference type="GO" id="GO:0016787">
    <property type="term" value="F:hydrolase activity"/>
    <property type="evidence" value="ECO:0007669"/>
    <property type="project" value="InterPro"/>
</dbReference>
<proteinExistence type="predicted"/>
<gene>
    <name evidence="2" type="ORF">PAER24_00690</name>
</gene>
<dbReference type="InterPro" id="IPR043147">
    <property type="entry name" value="Penicillin_amidase_A-knob"/>
</dbReference>
<dbReference type="EMBL" id="MH643778">
    <property type="protein sequence ID" value="AXN52986.1"/>
    <property type="molecule type" value="Genomic_DNA"/>
</dbReference>
<dbReference type="Pfam" id="PF01804">
    <property type="entry name" value="Penicil_amidase"/>
    <property type="match status" value="1"/>
</dbReference>
<organism evidence="2 3">
    <name type="scientific">Pseudomonas phage YMC12/01/R24</name>
    <dbReference type="NCBI Taxonomy" id="2283028"/>
    <lineage>
        <taxon>Viruses</taxon>
        <taxon>Duplodnaviria</taxon>
        <taxon>Heunggongvirae</taxon>
        <taxon>Uroviricota</taxon>
        <taxon>Caudoviricetes</taxon>
        <taxon>Casadabanvirus</taxon>
        <taxon>Casadabanvirus R24</taxon>
    </lineage>
</organism>
<dbReference type="InterPro" id="IPR029055">
    <property type="entry name" value="Ntn_hydrolases_N"/>
</dbReference>
<name>A0A346FBB1_9CAUD</name>
<evidence type="ECO:0008006" key="4">
    <source>
        <dbReference type="Google" id="ProtNLM"/>
    </source>
</evidence>
<evidence type="ECO:0000313" key="2">
    <source>
        <dbReference type="EMBL" id="AXN52986.1"/>
    </source>
</evidence>
<dbReference type="PANTHER" id="PTHR34218">
    <property type="entry name" value="PEPTIDASE S45 PENICILLIN AMIDASE"/>
    <property type="match status" value="1"/>
</dbReference>
<dbReference type="GO" id="GO:0017000">
    <property type="term" value="P:antibiotic biosynthetic process"/>
    <property type="evidence" value="ECO:0007669"/>
    <property type="project" value="InterPro"/>
</dbReference>
<evidence type="ECO:0000256" key="1">
    <source>
        <dbReference type="ARBA" id="ARBA00022729"/>
    </source>
</evidence>
<dbReference type="SUPFAM" id="SSF56235">
    <property type="entry name" value="N-terminal nucleophile aminohydrolases (Ntn hydrolases)"/>
    <property type="match status" value="1"/>
</dbReference>
<keyword evidence="1" id="KW-0732">Signal</keyword>
<keyword evidence="3" id="KW-1185">Reference proteome</keyword>
<dbReference type="Proteomes" id="UP000259969">
    <property type="component" value="Segment"/>
</dbReference>
<evidence type="ECO:0000313" key="3">
    <source>
        <dbReference type="Proteomes" id="UP000259969"/>
    </source>
</evidence>